<dbReference type="InterPro" id="IPR044927">
    <property type="entry name" value="Endonuclea_NS_2"/>
</dbReference>
<organism evidence="3 4">
    <name type="scientific">Acetilactobacillus jinshanensis</name>
    <dbReference type="NCBI Taxonomy" id="1720083"/>
    <lineage>
        <taxon>Bacteria</taxon>
        <taxon>Bacillati</taxon>
        <taxon>Bacillota</taxon>
        <taxon>Bacilli</taxon>
        <taxon>Lactobacillales</taxon>
        <taxon>Lactobacillaceae</taxon>
        <taxon>Acetilactobacillus</taxon>
    </lineage>
</organism>
<sequence>MKLKLKRIAVLFSVLLVAVGLVGCGNTTHHSATRDDNHLVNLDYQSGHSAIVKVDHDRSTLNPRSWKSDHIVYTNLDHLNRTSKGNTAYLARQNIAHDTLRQRQFVFPSGWHQKMIANQAIINRGHEIAYSLSKGIDYTGSYRPYNPSGDQNNPRNLFTQTAFSNQKLQTIYESKVRRALYRNKKVIFRVKPIFRGHELMARGVHMQAISTDHSLDFNVYIFNVQPGVKFDYSTGRSIIDQSMQVPIPKNAPAFYNDYVDGRLIHYHDYRYHPVNPRRFHRRKLLINK</sequence>
<dbReference type="AlphaFoldDB" id="A0A4P6ZJA1"/>
<keyword evidence="4" id="KW-1185">Reference proteome</keyword>
<dbReference type="InterPro" id="IPR044929">
    <property type="entry name" value="DNA/RNA_non-sp_Endonuclease_sf"/>
</dbReference>
<evidence type="ECO:0000313" key="4">
    <source>
        <dbReference type="Proteomes" id="UP000294321"/>
    </source>
</evidence>
<dbReference type="KEGG" id="lji:ELX58_00460"/>
<dbReference type="RefSeq" id="WP_133441229.1">
    <property type="nucleotide sequence ID" value="NZ_CP034726.1"/>
</dbReference>
<evidence type="ECO:0000313" key="3">
    <source>
        <dbReference type="EMBL" id="QBP17684.1"/>
    </source>
</evidence>
<proteinExistence type="predicted"/>
<feature type="chain" id="PRO_5038524872" description="Type VII secretion system protein EssD-like domain-containing protein" evidence="1">
    <location>
        <begin position="23"/>
        <end position="288"/>
    </location>
</feature>
<accession>A0A4P6ZJA1</accession>
<dbReference type="PROSITE" id="PS51257">
    <property type="entry name" value="PROKAR_LIPOPROTEIN"/>
    <property type="match status" value="1"/>
</dbReference>
<gene>
    <name evidence="3" type="ORF">ELX58_00460</name>
</gene>
<keyword evidence="1" id="KW-0732">Signal</keyword>
<dbReference type="EMBL" id="CP034726">
    <property type="protein sequence ID" value="QBP17684.1"/>
    <property type="molecule type" value="Genomic_DNA"/>
</dbReference>
<reference evidence="4" key="1">
    <citation type="submission" date="2018-12" db="EMBL/GenBank/DDBJ databases">
        <title>A new species of lactobacillus.</title>
        <authorList>
            <person name="Jian Y."/>
            <person name="Xin L."/>
            <person name="Hong Z.J."/>
            <person name="Ming L.Z."/>
            <person name="Hong X.Z."/>
        </authorList>
    </citation>
    <scope>NUCLEOTIDE SEQUENCE [LARGE SCALE GENOMIC DNA]</scope>
    <source>
        <strain evidence="4">HSLZ-75</strain>
    </source>
</reference>
<feature type="signal peptide" evidence="1">
    <location>
        <begin position="1"/>
        <end position="22"/>
    </location>
</feature>
<dbReference type="Proteomes" id="UP000294321">
    <property type="component" value="Chromosome"/>
</dbReference>
<name>A0A4P6ZJA1_9LACO</name>
<protein>
    <recommendedName>
        <fullName evidence="2">Type VII secretion system protein EssD-like domain-containing protein</fullName>
    </recommendedName>
</protein>
<evidence type="ECO:0000259" key="2">
    <source>
        <dbReference type="Pfam" id="PF13930"/>
    </source>
</evidence>
<feature type="domain" description="Type VII secretion system protein EssD-like" evidence="2">
    <location>
        <begin position="149"/>
        <end position="208"/>
    </location>
</feature>
<evidence type="ECO:0000256" key="1">
    <source>
        <dbReference type="SAM" id="SignalP"/>
    </source>
</evidence>
<dbReference type="Gene3D" id="3.40.570.10">
    <property type="entry name" value="Extracellular Endonuclease, subunit A"/>
    <property type="match status" value="1"/>
</dbReference>
<dbReference type="Pfam" id="PF13930">
    <property type="entry name" value="Endonuclea_NS_2"/>
    <property type="match status" value="1"/>
</dbReference>
<dbReference type="OrthoDB" id="9783680at2"/>